<gene>
    <name evidence="1" type="ORF">SERN_2873</name>
</gene>
<dbReference type="AlphaFoldDB" id="A0A4Z1E2J0"/>
<name>A0A4Z1E2J0_9MICO</name>
<dbReference type="Pfam" id="PF13641">
    <property type="entry name" value="Glyco_tranf_2_3"/>
    <property type="match status" value="1"/>
</dbReference>
<proteinExistence type="predicted"/>
<reference evidence="1 2" key="1">
    <citation type="submission" date="2018-11" db="EMBL/GenBank/DDBJ databases">
        <title>Complete genome sequencing of the Actinobacteria Serinibacter sp. K3-2.</title>
        <authorList>
            <person name="Rakitin A.L."/>
            <person name="Beletsky A.V."/>
            <person name="Mardanov A.V."/>
            <person name="Ravin N.V."/>
            <person name="Gromova A.S."/>
            <person name="Filippova S.N."/>
            <person name="Gal'Chenko V.F."/>
        </authorList>
    </citation>
    <scope>NUCLEOTIDE SEQUENCE [LARGE SCALE GENOMIC DNA]</scope>
    <source>
        <strain evidence="1 2">K3-2</strain>
    </source>
</reference>
<accession>A0A4Z1E2J0</accession>
<dbReference type="Gene3D" id="3.90.550.10">
    <property type="entry name" value="Spore Coat Polysaccharide Biosynthesis Protein SpsA, Chain A"/>
    <property type="match status" value="1"/>
</dbReference>
<organism evidence="1 2">
    <name type="scientific">Serinibacter arcticus</name>
    <dbReference type="NCBI Taxonomy" id="1655435"/>
    <lineage>
        <taxon>Bacteria</taxon>
        <taxon>Bacillati</taxon>
        <taxon>Actinomycetota</taxon>
        <taxon>Actinomycetes</taxon>
        <taxon>Micrococcales</taxon>
        <taxon>Beutenbergiaceae</taxon>
        <taxon>Serinibacter</taxon>
    </lineage>
</organism>
<protein>
    <submittedName>
        <fullName evidence="1">Glycosyl transferase, family 2</fullName>
    </submittedName>
</protein>
<sequence length="414" mass="44223">MMSATTRRLVSFALGTRPGERATTAGAASGVVGTIALGYLTYRALTLASNAGGLHRLGDGGPADVARTSPSRRYRISLLVPARDEEHTLPSTLPLLLAQGADEVVVLDDHSSDATARVARELGARVLTGEPLPDGWIGKTWACQQLADAVTASDADGVGEDGGADEREHLLVFTDADVTWRPGALDELVAEMDRGRTDLLTVFPRHRVGSFGERLMVPLVDAAFVGHAPVPVIRSRRRGALAANGQVMAFRRAAYELAGGHAAVRGELVEDVRLARRARDAGARFDVVLGGAAIEVRMYDSYAAAVEGMAKSMPGLHRESRLVMVGAAAWFLMTYTLPWLLPATPLVRLVRALGLLDRAAVNLLVGRTRPVELAETLLGPISPLAVLPAYAKAISGRLTWRGRTYPAARRGWRP</sequence>
<dbReference type="SUPFAM" id="SSF53448">
    <property type="entry name" value="Nucleotide-diphospho-sugar transferases"/>
    <property type="match status" value="1"/>
</dbReference>
<keyword evidence="2" id="KW-1185">Reference proteome</keyword>
<dbReference type="PANTHER" id="PTHR43646">
    <property type="entry name" value="GLYCOSYLTRANSFERASE"/>
    <property type="match status" value="1"/>
</dbReference>
<comment type="caution">
    <text evidence="1">The sequence shown here is derived from an EMBL/GenBank/DDBJ whole genome shotgun (WGS) entry which is preliminary data.</text>
</comment>
<keyword evidence="1" id="KW-0808">Transferase</keyword>
<evidence type="ECO:0000313" key="2">
    <source>
        <dbReference type="Proteomes" id="UP000297318"/>
    </source>
</evidence>
<evidence type="ECO:0000313" key="1">
    <source>
        <dbReference type="EMBL" id="TGO03861.1"/>
    </source>
</evidence>
<dbReference type="GO" id="GO:0016020">
    <property type="term" value="C:membrane"/>
    <property type="evidence" value="ECO:0007669"/>
    <property type="project" value="UniProtKB-SubCell"/>
</dbReference>
<dbReference type="GO" id="GO:0016757">
    <property type="term" value="F:glycosyltransferase activity"/>
    <property type="evidence" value="ECO:0007669"/>
    <property type="project" value="UniProtKB-KW"/>
</dbReference>
<dbReference type="EMBL" id="RHPJ01000005">
    <property type="protein sequence ID" value="TGO03861.1"/>
    <property type="molecule type" value="Genomic_DNA"/>
</dbReference>
<dbReference type="InterPro" id="IPR029044">
    <property type="entry name" value="Nucleotide-diphossugar_trans"/>
</dbReference>
<dbReference type="PANTHER" id="PTHR43646:SF3">
    <property type="entry name" value="SLR1566 PROTEIN"/>
    <property type="match status" value="1"/>
</dbReference>
<dbReference type="Proteomes" id="UP000297318">
    <property type="component" value="Unassembled WGS sequence"/>
</dbReference>